<name>A0ABC8T695_9AQUA</name>
<reference evidence="1 2" key="1">
    <citation type="submission" date="2024-02" db="EMBL/GenBank/DDBJ databases">
        <authorList>
            <person name="Vignale AGUSTIN F."/>
            <person name="Sosa J E."/>
            <person name="Modenutti C."/>
        </authorList>
    </citation>
    <scope>NUCLEOTIDE SEQUENCE [LARGE SCALE GENOMIC DNA]</scope>
</reference>
<feature type="non-terminal residue" evidence="1">
    <location>
        <position position="1"/>
    </location>
</feature>
<dbReference type="Proteomes" id="UP001642360">
    <property type="component" value="Unassembled WGS sequence"/>
</dbReference>
<comment type="caution">
    <text evidence="1">The sequence shown here is derived from an EMBL/GenBank/DDBJ whole genome shotgun (WGS) entry which is preliminary data.</text>
</comment>
<protein>
    <submittedName>
        <fullName evidence="1">Uncharacterized protein</fullName>
    </submittedName>
</protein>
<evidence type="ECO:0000313" key="1">
    <source>
        <dbReference type="EMBL" id="CAK9162567.1"/>
    </source>
</evidence>
<proteinExistence type="predicted"/>
<evidence type="ECO:0000313" key="2">
    <source>
        <dbReference type="Proteomes" id="UP001642360"/>
    </source>
</evidence>
<gene>
    <name evidence="1" type="ORF">ILEXP_LOCUS31439</name>
</gene>
<dbReference type="EMBL" id="CAUOFW020003894">
    <property type="protein sequence ID" value="CAK9162567.1"/>
    <property type="molecule type" value="Genomic_DNA"/>
</dbReference>
<organism evidence="1 2">
    <name type="scientific">Ilex paraguariensis</name>
    <name type="common">yerba mate</name>
    <dbReference type="NCBI Taxonomy" id="185542"/>
    <lineage>
        <taxon>Eukaryota</taxon>
        <taxon>Viridiplantae</taxon>
        <taxon>Streptophyta</taxon>
        <taxon>Embryophyta</taxon>
        <taxon>Tracheophyta</taxon>
        <taxon>Spermatophyta</taxon>
        <taxon>Magnoliopsida</taxon>
        <taxon>eudicotyledons</taxon>
        <taxon>Gunneridae</taxon>
        <taxon>Pentapetalae</taxon>
        <taxon>asterids</taxon>
        <taxon>campanulids</taxon>
        <taxon>Aquifoliales</taxon>
        <taxon>Aquifoliaceae</taxon>
        <taxon>Ilex</taxon>
    </lineage>
</organism>
<accession>A0ABC8T695</accession>
<sequence length="66" mass="7393">AAKALKVPANGSHASRSFWVYYYKAEPSIWIKGEKIEEFETKTALRSFVLLLLRLCSCIISASVSI</sequence>
<keyword evidence="2" id="KW-1185">Reference proteome</keyword>
<dbReference type="AlphaFoldDB" id="A0ABC8T695"/>